<organism evidence="1 2">
    <name type="scientific">Hoeflea poritis</name>
    <dbReference type="NCBI Taxonomy" id="2993659"/>
    <lineage>
        <taxon>Bacteria</taxon>
        <taxon>Pseudomonadati</taxon>
        <taxon>Pseudomonadota</taxon>
        <taxon>Alphaproteobacteria</taxon>
        <taxon>Hyphomicrobiales</taxon>
        <taxon>Rhizobiaceae</taxon>
        <taxon>Hoeflea</taxon>
    </lineage>
</organism>
<keyword evidence="2" id="KW-1185">Reference proteome</keyword>
<sequence length="262" mass="30290">MLGIAVLIQGMAERIEAFVADHQWLDQENIYVLSYDRPVDEGLRVFSIFDPDCSWAAGRNALFSAAVAAGRFHGFIFMDDDVAFIEGDMHQFIGLCRANSNLVIAPVVERTVLGRGVLDREFQRPLIIDGQMYYVPAEFIQRSSIYPLVTDYDDVSWWIACEIFQQTLHRCYRKECLQANRIRISNLMHRAGTKGSNYRMSELETVLEIANSHLSQAGMESPFYGSYERRPAGRWKRRYWRLMRPVLRLRAAIPESRIRKPS</sequence>
<evidence type="ECO:0000313" key="2">
    <source>
        <dbReference type="Proteomes" id="UP001148313"/>
    </source>
</evidence>
<comment type="caution">
    <text evidence="1">The sequence shown here is derived from an EMBL/GenBank/DDBJ whole genome shotgun (WGS) entry which is preliminary data.</text>
</comment>
<evidence type="ECO:0000313" key="1">
    <source>
        <dbReference type="EMBL" id="MDA4843885.1"/>
    </source>
</evidence>
<name>A0ABT4VI63_9HYPH</name>
<reference evidence="1" key="1">
    <citation type="submission" date="2022-11" db="EMBL/GenBank/DDBJ databases">
        <title>Hoeflea poritis sp. nov., isolated from scleractinian coral Porites lutea.</title>
        <authorList>
            <person name="Zhang G."/>
            <person name="Wei Q."/>
            <person name="Cai L."/>
        </authorList>
    </citation>
    <scope>NUCLEOTIDE SEQUENCE</scope>
    <source>
        <strain evidence="1">E7-10</strain>
    </source>
</reference>
<gene>
    <name evidence="1" type="ORF">OOZ53_00910</name>
</gene>
<evidence type="ECO:0008006" key="3">
    <source>
        <dbReference type="Google" id="ProtNLM"/>
    </source>
</evidence>
<dbReference type="EMBL" id="JAPJZH010000001">
    <property type="protein sequence ID" value="MDA4843885.1"/>
    <property type="molecule type" value="Genomic_DNA"/>
</dbReference>
<proteinExistence type="predicted"/>
<accession>A0ABT4VI63</accession>
<dbReference type="RefSeq" id="WP_271087400.1">
    <property type="nucleotide sequence ID" value="NZ_JAPJZH010000001.1"/>
</dbReference>
<protein>
    <recommendedName>
        <fullName evidence="3">Glycosyltransferase 2-like domain-containing protein</fullName>
    </recommendedName>
</protein>
<dbReference type="Proteomes" id="UP001148313">
    <property type="component" value="Unassembled WGS sequence"/>
</dbReference>